<dbReference type="PROSITE" id="PS50880">
    <property type="entry name" value="TOPRIM"/>
    <property type="match status" value="1"/>
</dbReference>
<keyword evidence="4" id="KW-0863">Zinc-finger</keyword>
<dbReference type="PANTHER" id="PTHR42785:SF1">
    <property type="entry name" value="DNA TOPOISOMERASE"/>
    <property type="match status" value="1"/>
</dbReference>
<gene>
    <name evidence="10 14" type="primary">topA</name>
    <name evidence="14" type="ORF">D7V93_17325</name>
</gene>
<dbReference type="Pfam" id="PF01751">
    <property type="entry name" value="Toprim"/>
    <property type="match status" value="1"/>
</dbReference>
<feature type="site" description="Interaction with DNA" evidence="10">
    <location>
        <position position="219"/>
    </location>
</feature>
<dbReference type="InterPro" id="IPR000380">
    <property type="entry name" value="Topo_IA"/>
</dbReference>
<dbReference type="InterPro" id="IPR023406">
    <property type="entry name" value="Topo_IA_AS"/>
</dbReference>
<dbReference type="InterPro" id="IPR003602">
    <property type="entry name" value="Topo_IA_DNA-bd_dom"/>
</dbReference>
<evidence type="ECO:0000256" key="11">
    <source>
        <dbReference type="SAM" id="MobiDB-lite"/>
    </source>
</evidence>
<dbReference type="SMART" id="SM00437">
    <property type="entry name" value="TOP1Ac"/>
    <property type="match status" value="1"/>
</dbReference>
<dbReference type="InterPro" id="IPR013497">
    <property type="entry name" value="Topo_IA_cen"/>
</dbReference>
<evidence type="ECO:0000256" key="6">
    <source>
        <dbReference type="ARBA" id="ARBA00022842"/>
    </source>
</evidence>
<comment type="subunit">
    <text evidence="10">Monomer.</text>
</comment>
<feature type="region of interest" description="Interaction with DNA" evidence="10">
    <location>
        <begin position="242"/>
        <end position="247"/>
    </location>
</feature>
<dbReference type="Gene3D" id="1.10.460.10">
    <property type="entry name" value="Topoisomerase I, domain 2"/>
    <property type="match status" value="1"/>
</dbReference>
<dbReference type="AlphaFoldDB" id="A0A3A8PPK3"/>
<dbReference type="Proteomes" id="UP000272888">
    <property type="component" value="Unassembled WGS sequence"/>
</dbReference>
<evidence type="ECO:0000256" key="5">
    <source>
        <dbReference type="ARBA" id="ARBA00022833"/>
    </source>
</evidence>
<dbReference type="InterPro" id="IPR013498">
    <property type="entry name" value="Topo_IA_Znf"/>
</dbReference>
<feature type="domain" description="Topo IA-type catalytic" evidence="13">
    <location>
        <begin position="208"/>
        <end position="658"/>
    </location>
</feature>
<accession>A0A3A8PPK3</accession>
<evidence type="ECO:0000256" key="1">
    <source>
        <dbReference type="ARBA" id="ARBA00000213"/>
    </source>
</evidence>
<dbReference type="EMBL" id="RAWB01000164">
    <property type="protein sequence ID" value="RKH58119.1"/>
    <property type="molecule type" value="Genomic_DNA"/>
</dbReference>
<dbReference type="InterPro" id="IPR005733">
    <property type="entry name" value="TopoI_bac-type"/>
</dbReference>
<evidence type="ECO:0000256" key="7">
    <source>
        <dbReference type="ARBA" id="ARBA00023029"/>
    </source>
</evidence>
<name>A0A3A8PPK3_9BACT</name>
<keyword evidence="7 10" id="KW-0799">Topoisomerase</keyword>
<feature type="compositionally biased region" description="Basic residues" evidence="11">
    <location>
        <begin position="23"/>
        <end position="56"/>
    </location>
</feature>
<comment type="caution">
    <text evidence="14">The sequence shown here is derived from an EMBL/GenBank/DDBJ whole genome shotgun (WGS) entry which is preliminary data.</text>
</comment>
<dbReference type="InterPro" id="IPR003601">
    <property type="entry name" value="Topo_IA_2"/>
</dbReference>
<evidence type="ECO:0000256" key="2">
    <source>
        <dbReference type="ARBA" id="ARBA00009446"/>
    </source>
</evidence>
<evidence type="ECO:0000256" key="4">
    <source>
        <dbReference type="ARBA" id="ARBA00022771"/>
    </source>
</evidence>
<dbReference type="PANTHER" id="PTHR42785">
    <property type="entry name" value="DNA TOPOISOMERASE, TYPE IA, CORE"/>
    <property type="match status" value="1"/>
</dbReference>
<dbReference type="CDD" id="cd03363">
    <property type="entry name" value="TOPRIM_TopoIA_TopoI"/>
    <property type="match status" value="1"/>
</dbReference>
<dbReference type="PROSITE" id="PS00396">
    <property type="entry name" value="TOPO_IA_1"/>
    <property type="match status" value="1"/>
</dbReference>
<dbReference type="PRINTS" id="PR00417">
    <property type="entry name" value="PRTPISMRASEI"/>
</dbReference>
<evidence type="ECO:0000256" key="8">
    <source>
        <dbReference type="ARBA" id="ARBA00023125"/>
    </source>
</evidence>
<feature type="site" description="Interaction with DNA" evidence="10">
    <location>
        <position position="218"/>
    </location>
</feature>
<dbReference type="InterPro" id="IPR006171">
    <property type="entry name" value="TOPRIM_dom"/>
</dbReference>
<dbReference type="InterPro" id="IPR013826">
    <property type="entry name" value="Topo_IA_cen_sub3"/>
</dbReference>
<evidence type="ECO:0000256" key="9">
    <source>
        <dbReference type="ARBA" id="ARBA00023235"/>
    </source>
</evidence>
<comment type="function">
    <text evidence="10">Releases the supercoiling and torsional tension of DNA, which is introduced during the DNA replication and transcription, by transiently cleaving and rejoining one strand of the DNA duplex. Introduces a single-strand break via transesterification at a target site in duplex DNA. The scissile phosphodiester is attacked by the catalytic tyrosine of the enzyme, resulting in the formation of a DNA-(5'-phosphotyrosyl)-enzyme intermediate and the expulsion of a 3'-OH DNA strand. The free DNA strand then undergoes passage around the unbroken strand, thus removing DNA supercoils. Finally, in the religation step, the DNA 3'-OH attacks the covalent intermediate to expel the active-site tyrosine and restore the DNA phosphodiester backbone.</text>
</comment>
<keyword evidence="8 10" id="KW-0238">DNA-binding</keyword>
<keyword evidence="9 10" id="KW-0413">Isomerase</keyword>
<dbReference type="CDD" id="cd00186">
    <property type="entry name" value="TOP1Ac"/>
    <property type="match status" value="1"/>
</dbReference>
<feature type="site" description="Interaction with DNA" evidence="10">
    <location>
        <position position="114"/>
    </location>
</feature>
<keyword evidence="5" id="KW-0862">Zinc</keyword>
<dbReference type="Pfam" id="PF01396">
    <property type="entry name" value="Zn_ribbon_Top1"/>
    <property type="match status" value="4"/>
</dbReference>
<protein>
    <recommendedName>
        <fullName evidence="10">DNA topoisomerase 1</fullName>
        <ecNumber evidence="10">5.6.2.1</ecNumber>
    </recommendedName>
    <alternativeName>
        <fullName evidence="10">DNA topoisomerase I</fullName>
    </alternativeName>
</protein>
<proteinExistence type="inferred from homology"/>
<evidence type="ECO:0000256" key="10">
    <source>
        <dbReference type="HAMAP-Rule" id="MF_00952"/>
    </source>
</evidence>
<dbReference type="GO" id="GO:0005694">
    <property type="term" value="C:chromosome"/>
    <property type="evidence" value="ECO:0007669"/>
    <property type="project" value="InterPro"/>
</dbReference>
<dbReference type="GO" id="GO:0003677">
    <property type="term" value="F:DNA binding"/>
    <property type="evidence" value="ECO:0007669"/>
    <property type="project" value="UniProtKB-KW"/>
</dbReference>
<feature type="site" description="Interaction with DNA" evidence="10">
    <location>
        <position position="222"/>
    </location>
</feature>
<comment type="caution">
    <text evidence="10">Lacks conserved residue(s) required for the propagation of feature annotation.</text>
</comment>
<feature type="region of interest" description="Disordered" evidence="11">
    <location>
        <begin position="1"/>
        <end position="79"/>
    </location>
</feature>
<dbReference type="Gene3D" id="3.40.50.140">
    <property type="match status" value="1"/>
</dbReference>
<dbReference type="SUPFAM" id="SSF57783">
    <property type="entry name" value="Zinc beta-ribbon"/>
    <property type="match status" value="2"/>
</dbReference>
<dbReference type="InterPro" id="IPR028612">
    <property type="entry name" value="Topoisom_1_IA"/>
</dbReference>
<dbReference type="Gene3D" id="1.10.290.10">
    <property type="entry name" value="Topoisomerase I, domain 4"/>
    <property type="match status" value="1"/>
</dbReference>
<dbReference type="Gene3D" id="2.70.20.10">
    <property type="entry name" value="Topoisomerase I, domain 3"/>
    <property type="match status" value="1"/>
</dbReference>
<keyword evidence="15" id="KW-1185">Reference proteome</keyword>
<evidence type="ECO:0000259" key="13">
    <source>
        <dbReference type="PROSITE" id="PS52039"/>
    </source>
</evidence>
<dbReference type="SUPFAM" id="SSF56712">
    <property type="entry name" value="Prokaryotic type I DNA topoisomerase"/>
    <property type="match status" value="1"/>
</dbReference>
<sequence>MATRKKTQAAQTEAATEETPKKAASKKPAAKKAPAKKKTAAKKASAKKKTAARRRGAAGEDLPTVDADADAEEEVPERRGKGPHYLVVVESPAKAKTIKKYLGSGYTVKASVGHVKDLPKSKIGVDVEDDFKPEYTVIKGKEKVLNELKKTARTVDRVFLATDPDREGEAIAWHIKEELAHPDSLRVTFNEITKKAVQEAIANPRELNQDNYDSQQTRRILDRLVGYQISPLLWKKIRRGLSAGRVQSVAVRLIVEREAEIKAFTPEEYWTLDALVQGPQGPPPFKAKLSRVDGKKVELKDRATTDGLVAELKDAPFTVTKVDRKERRRNAPAPFITSKLQQEAANRLHFTAKKTMTLAQKLYEGVPLGEEGQTALITYMRTDSTRLSDDAVTQVREFIGQKYGADYLPPEPMVYKSRKSAQDAHEAIRPTSLEYPPERVRPFFDAMDESDMFRLYELIWNRFVACQMKPAVYDQTAADITAGRATFRASGSTLKFPGYLGVYGAGLTPEEESERDKAKAAGEEGAEDVVGELPPLNEGEVLALHKLLNEQHFTQPPPRFSEATLVKELEERGIGRPSTYAAILSNIQDKKYVEKLESRFRPTDLGQMTNELLVKHFPHELDVTFTASMEEKLDQISEGGASWKTVLHDFYGPFKETLEKAEAEMRDVKREEIKTDIACEKCGNPFVIKFGKMGHFLACSNYPDCKNTKDFKRDAEGKIVIVEEETTDEKCEKCAKPMVIKRGRFGRFMACSGYPDCKTSKPISIGVSCPECKVGYLTERRSGRGKIFFGCNRYPECKFAAWDRPLAEACPQCASPYLLQKYSKRDGAYIACPNKECDYRREVVEQGLPGVAAEGSAQGSSGAAPEALAGAAGGAVAPPASSVS</sequence>
<organism evidence="14 15">
    <name type="scientific">Corallococcus llansteffanensis</name>
    <dbReference type="NCBI Taxonomy" id="2316731"/>
    <lineage>
        <taxon>Bacteria</taxon>
        <taxon>Pseudomonadati</taxon>
        <taxon>Myxococcota</taxon>
        <taxon>Myxococcia</taxon>
        <taxon>Myxococcales</taxon>
        <taxon>Cystobacterineae</taxon>
        <taxon>Myxococcaceae</taxon>
        <taxon>Corallococcus</taxon>
    </lineage>
</organism>
<feature type="site" description="Interaction with DNA" evidence="10">
    <location>
        <position position="227"/>
    </location>
</feature>
<dbReference type="NCBIfam" id="TIGR01051">
    <property type="entry name" value="topA_bact"/>
    <property type="match status" value="1"/>
</dbReference>
<feature type="site" description="Interaction with DNA" evidence="10">
    <location>
        <position position="381"/>
    </location>
</feature>
<dbReference type="RefSeq" id="WP_120644458.1">
    <property type="nucleotide sequence ID" value="NZ_RAWB01000164.1"/>
</dbReference>
<comment type="catalytic activity">
    <reaction evidence="1 10">
        <text>ATP-independent breakage of single-stranded DNA, followed by passage and rejoining.</text>
        <dbReference type="EC" id="5.6.2.1"/>
    </reaction>
</comment>
<keyword evidence="3" id="KW-0479">Metal-binding</keyword>
<feature type="domain" description="Toprim" evidence="12">
    <location>
        <begin position="84"/>
        <end position="200"/>
    </location>
</feature>
<dbReference type="InterPro" id="IPR013825">
    <property type="entry name" value="Topo_IA_cen_sub2"/>
</dbReference>
<dbReference type="InterPro" id="IPR023405">
    <property type="entry name" value="Topo_IA_core_domain"/>
</dbReference>
<evidence type="ECO:0000256" key="3">
    <source>
        <dbReference type="ARBA" id="ARBA00022723"/>
    </source>
</evidence>
<dbReference type="GO" id="GO:0003917">
    <property type="term" value="F:DNA topoisomerase type I (single strand cut, ATP-independent) activity"/>
    <property type="evidence" value="ECO:0007669"/>
    <property type="project" value="UniProtKB-UniRule"/>
</dbReference>
<comment type="similarity">
    <text evidence="2 10">Belongs to the type IA topoisomerase family.</text>
</comment>
<dbReference type="InterPro" id="IPR034149">
    <property type="entry name" value="TOPRIM_TopoI"/>
</dbReference>
<evidence type="ECO:0000313" key="14">
    <source>
        <dbReference type="EMBL" id="RKH58119.1"/>
    </source>
</evidence>
<dbReference type="HAMAP" id="MF_00952">
    <property type="entry name" value="Topoisom_1_prok"/>
    <property type="match status" value="1"/>
</dbReference>
<evidence type="ECO:0000313" key="15">
    <source>
        <dbReference type="Proteomes" id="UP000272888"/>
    </source>
</evidence>
<dbReference type="Pfam" id="PF01131">
    <property type="entry name" value="Topoisom_bac"/>
    <property type="match status" value="1"/>
</dbReference>
<dbReference type="InterPro" id="IPR013824">
    <property type="entry name" value="Topo_IA_cen_sub1"/>
</dbReference>
<dbReference type="GO" id="GO:0006265">
    <property type="term" value="P:DNA topological change"/>
    <property type="evidence" value="ECO:0007669"/>
    <property type="project" value="UniProtKB-UniRule"/>
</dbReference>
<dbReference type="GO" id="GO:0008270">
    <property type="term" value="F:zinc ion binding"/>
    <property type="evidence" value="ECO:0007669"/>
    <property type="project" value="UniProtKB-KW"/>
</dbReference>
<evidence type="ECO:0000259" key="12">
    <source>
        <dbReference type="PROSITE" id="PS50880"/>
    </source>
</evidence>
<reference evidence="15" key="1">
    <citation type="submission" date="2018-09" db="EMBL/GenBank/DDBJ databases">
        <authorList>
            <person name="Livingstone P.G."/>
            <person name="Whitworth D.E."/>
        </authorList>
    </citation>
    <scope>NUCLEOTIDE SEQUENCE [LARGE SCALE GENOMIC DNA]</scope>
    <source>
        <strain evidence="15">CA051B</strain>
    </source>
</reference>
<keyword evidence="6" id="KW-0460">Magnesium</keyword>
<dbReference type="PROSITE" id="PS52039">
    <property type="entry name" value="TOPO_IA_2"/>
    <property type="match status" value="1"/>
</dbReference>
<feature type="region of interest" description="Disordered" evidence="11">
    <location>
        <begin position="508"/>
        <end position="531"/>
    </location>
</feature>
<dbReference type="SMART" id="SM00436">
    <property type="entry name" value="TOP1Bc"/>
    <property type="match status" value="1"/>
</dbReference>
<dbReference type="Gene3D" id="3.30.65.10">
    <property type="entry name" value="Bacterial Topoisomerase I, domain 1"/>
    <property type="match status" value="2"/>
</dbReference>
<feature type="site" description="Interaction with DNA" evidence="10">
    <location>
        <position position="234"/>
    </location>
</feature>
<dbReference type="SMART" id="SM00493">
    <property type="entry name" value="TOPRIM"/>
    <property type="match status" value="1"/>
</dbReference>
<feature type="active site" description="O-(5'-phospho-DNA)-tyrosine intermediate" evidence="10">
    <location>
        <position position="379"/>
    </location>
</feature>
<dbReference type="EC" id="5.6.2.1" evidence="10"/>